<gene>
    <name evidence="3" type="ORF">B0T18DRAFT_63303</name>
</gene>
<feature type="compositionally biased region" description="Polar residues" evidence="1">
    <location>
        <begin position="209"/>
        <end position="222"/>
    </location>
</feature>
<dbReference type="PANTHER" id="PTHR38117">
    <property type="entry name" value="NACHT AND WD40 DOMAIN PROTEIN"/>
    <property type="match status" value="1"/>
</dbReference>
<proteinExistence type="predicted"/>
<sequence>MFRRTTFTTITPLPLSLSRDVVVTFLHDHLEMIDLNPLVKERHPIPPPPHAEPEEQTCVWYSLTDKISYLPGDLYTGDVTYTCAFRDLPDGLQTHCYAPAGLNIRDSWTVHRSQPAEFRVGPGLGAPEAGLYIREEVDMRCNMLLTAFVRRTLKKSHAALVERLKVRAQTGSKAAPATATAGMWSSGLSGPGGPSSSIASERVVEGHVGSSTTNNGPGTDQGVTVAGPGVSGHALSPEERRLRTPSPNPGGVSAEAMQYYRHWEAPSSSPPPPPRKNSPPPSKDRPVSDSQRCHRSPKPNTQVVVGQITPTP</sequence>
<keyword evidence="4" id="KW-1185">Reference proteome</keyword>
<feature type="region of interest" description="Disordered" evidence="1">
    <location>
        <begin position="168"/>
        <end position="312"/>
    </location>
</feature>
<feature type="compositionally biased region" description="Polar residues" evidence="1">
    <location>
        <begin position="298"/>
        <end position="312"/>
    </location>
</feature>
<accession>A0AA40F521</accession>
<organism evidence="3 4">
    <name type="scientific">Schizothecium vesticola</name>
    <dbReference type="NCBI Taxonomy" id="314040"/>
    <lineage>
        <taxon>Eukaryota</taxon>
        <taxon>Fungi</taxon>
        <taxon>Dikarya</taxon>
        <taxon>Ascomycota</taxon>
        <taxon>Pezizomycotina</taxon>
        <taxon>Sordariomycetes</taxon>
        <taxon>Sordariomycetidae</taxon>
        <taxon>Sordariales</taxon>
        <taxon>Schizotheciaceae</taxon>
        <taxon>Schizothecium</taxon>
    </lineage>
</organism>
<name>A0AA40F521_9PEZI</name>
<evidence type="ECO:0000259" key="2">
    <source>
        <dbReference type="Pfam" id="PF23155"/>
    </source>
</evidence>
<protein>
    <recommendedName>
        <fullName evidence="2">DUF7053 domain-containing protein</fullName>
    </recommendedName>
</protein>
<feature type="domain" description="DUF7053" evidence="2">
    <location>
        <begin position="3"/>
        <end position="169"/>
    </location>
</feature>
<comment type="caution">
    <text evidence="3">The sequence shown here is derived from an EMBL/GenBank/DDBJ whole genome shotgun (WGS) entry which is preliminary data.</text>
</comment>
<evidence type="ECO:0000313" key="3">
    <source>
        <dbReference type="EMBL" id="KAK0751121.1"/>
    </source>
</evidence>
<dbReference type="Proteomes" id="UP001172155">
    <property type="component" value="Unassembled WGS sequence"/>
</dbReference>
<feature type="compositionally biased region" description="Pro residues" evidence="1">
    <location>
        <begin position="268"/>
        <end position="281"/>
    </location>
</feature>
<dbReference type="PANTHER" id="PTHR38117:SF2">
    <property type="entry name" value="NACHT AND WD40 DOMAIN PROTEIN"/>
    <property type="match status" value="1"/>
</dbReference>
<evidence type="ECO:0000256" key="1">
    <source>
        <dbReference type="SAM" id="MobiDB-lite"/>
    </source>
</evidence>
<dbReference type="AlphaFoldDB" id="A0AA40F521"/>
<dbReference type="InterPro" id="IPR055481">
    <property type="entry name" value="DUF7053"/>
</dbReference>
<dbReference type="Pfam" id="PF23155">
    <property type="entry name" value="DUF7053"/>
    <property type="match status" value="1"/>
</dbReference>
<reference evidence="3" key="1">
    <citation type="submission" date="2023-06" db="EMBL/GenBank/DDBJ databases">
        <title>Genome-scale phylogeny and comparative genomics of the fungal order Sordariales.</title>
        <authorList>
            <consortium name="Lawrence Berkeley National Laboratory"/>
            <person name="Hensen N."/>
            <person name="Bonometti L."/>
            <person name="Westerberg I."/>
            <person name="Brannstrom I.O."/>
            <person name="Guillou S."/>
            <person name="Cros-Aarteil S."/>
            <person name="Calhoun S."/>
            <person name="Haridas S."/>
            <person name="Kuo A."/>
            <person name="Mondo S."/>
            <person name="Pangilinan J."/>
            <person name="Riley R."/>
            <person name="LaButti K."/>
            <person name="Andreopoulos B."/>
            <person name="Lipzen A."/>
            <person name="Chen C."/>
            <person name="Yanf M."/>
            <person name="Daum C."/>
            <person name="Ng V."/>
            <person name="Clum A."/>
            <person name="Steindorff A."/>
            <person name="Ohm R."/>
            <person name="Martin F."/>
            <person name="Silar P."/>
            <person name="Natvig D."/>
            <person name="Lalanne C."/>
            <person name="Gautier V."/>
            <person name="Ament-velasquez S.L."/>
            <person name="Kruys A."/>
            <person name="Hutchinson M.I."/>
            <person name="Powell A.J."/>
            <person name="Barry K."/>
            <person name="Miller A.N."/>
            <person name="Grigoriev I.V."/>
            <person name="Debuchy R."/>
            <person name="Gladieux P."/>
            <person name="Thoren M.H."/>
            <person name="Johannesson H."/>
        </authorList>
    </citation>
    <scope>NUCLEOTIDE SEQUENCE</scope>
    <source>
        <strain evidence="3">SMH3187-1</strain>
    </source>
</reference>
<evidence type="ECO:0000313" key="4">
    <source>
        <dbReference type="Proteomes" id="UP001172155"/>
    </source>
</evidence>
<dbReference type="EMBL" id="JAUKUD010000002">
    <property type="protein sequence ID" value="KAK0751121.1"/>
    <property type="molecule type" value="Genomic_DNA"/>
</dbReference>